<sequence>MTRMMTRSQARALGTVVSTLTEHQEDVLLGLLDEQIGDDVYEGSSEEESTVDMDEDGDDDKDDETSLHPLQWAHDIPLPKHARVQSKAVNVQRSWWSLFVNNIFWSTLGSALVLPLLIYRWKYPTAWPMQCRSYLSFILTIGLNWISLLLLTSFLFASTCDATSFMEGRLFRWPQSLNDITSCVESHEIIDMFTSCIESVSLECLVNEDLYLPLAQF</sequence>
<dbReference type="OrthoDB" id="73190at2759"/>
<keyword evidence="2" id="KW-1133">Transmembrane helix</keyword>
<feature type="region of interest" description="Disordered" evidence="1">
    <location>
        <begin position="42"/>
        <end position="64"/>
    </location>
</feature>
<comment type="caution">
    <text evidence="3">The sequence shown here is derived from an EMBL/GenBank/DDBJ whole genome shotgun (WGS) entry which is preliminary data.</text>
</comment>
<evidence type="ECO:0000313" key="4">
    <source>
        <dbReference type="Proteomes" id="UP000243217"/>
    </source>
</evidence>
<reference evidence="3 4" key="1">
    <citation type="journal article" date="2014" name="Genome Biol. Evol.">
        <title>The secreted proteins of Achlya hypogyna and Thraustotheca clavata identify the ancestral oomycete secretome and reveal gene acquisitions by horizontal gene transfer.</title>
        <authorList>
            <person name="Misner I."/>
            <person name="Blouin N."/>
            <person name="Leonard G."/>
            <person name="Richards T.A."/>
            <person name="Lane C.E."/>
        </authorList>
    </citation>
    <scope>NUCLEOTIDE SEQUENCE [LARGE SCALE GENOMIC DNA]</scope>
    <source>
        <strain evidence="3 4">ATCC 34112</strain>
    </source>
</reference>
<keyword evidence="2" id="KW-0812">Transmembrane</keyword>
<evidence type="ECO:0008006" key="5">
    <source>
        <dbReference type="Google" id="ProtNLM"/>
    </source>
</evidence>
<evidence type="ECO:0000313" key="3">
    <source>
        <dbReference type="EMBL" id="OQR93124.1"/>
    </source>
</evidence>
<keyword evidence="2" id="KW-0472">Membrane</keyword>
<evidence type="ECO:0000256" key="2">
    <source>
        <dbReference type="SAM" id="Phobius"/>
    </source>
</evidence>
<feature type="compositionally biased region" description="Acidic residues" evidence="1">
    <location>
        <begin position="42"/>
        <end position="63"/>
    </location>
</feature>
<keyword evidence="4" id="KW-1185">Reference proteome</keyword>
<dbReference type="Proteomes" id="UP000243217">
    <property type="component" value="Unassembled WGS sequence"/>
</dbReference>
<evidence type="ECO:0000256" key="1">
    <source>
        <dbReference type="SAM" id="MobiDB-lite"/>
    </source>
</evidence>
<feature type="transmembrane region" description="Helical" evidence="2">
    <location>
        <begin position="103"/>
        <end position="121"/>
    </location>
</feature>
<dbReference type="AlphaFoldDB" id="A0A1V9Z542"/>
<accession>A0A1V9Z542</accession>
<name>A0A1V9Z542_9STRA</name>
<feature type="non-terminal residue" evidence="3">
    <location>
        <position position="217"/>
    </location>
</feature>
<dbReference type="EMBL" id="JNBS01002278">
    <property type="protein sequence ID" value="OQR93124.1"/>
    <property type="molecule type" value="Genomic_DNA"/>
</dbReference>
<gene>
    <name evidence="3" type="ORF">THRCLA_08544</name>
</gene>
<protein>
    <recommendedName>
        <fullName evidence="5">Transmembrane protein</fullName>
    </recommendedName>
</protein>
<organism evidence="3 4">
    <name type="scientific">Thraustotheca clavata</name>
    <dbReference type="NCBI Taxonomy" id="74557"/>
    <lineage>
        <taxon>Eukaryota</taxon>
        <taxon>Sar</taxon>
        <taxon>Stramenopiles</taxon>
        <taxon>Oomycota</taxon>
        <taxon>Saprolegniomycetes</taxon>
        <taxon>Saprolegniales</taxon>
        <taxon>Achlyaceae</taxon>
        <taxon>Thraustotheca</taxon>
    </lineage>
</organism>
<proteinExistence type="predicted"/>
<feature type="transmembrane region" description="Helical" evidence="2">
    <location>
        <begin position="133"/>
        <end position="156"/>
    </location>
</feature>